<feature type="transmembrane region" description="Helical" evidence="1">
    <location>
        <begin position="178"/>
        <end position="201"/>
    </location>
</feature>
<proteinExistence type="predicted"/>
<organism evidence="2 3">
    <name type="scientific">Brachybacterium tyrofermentans</name>
    <dbReference type="NCBI Taxonomy" id="47848"/>
    <lineage>
        <taxon>Bacteria</taxon>
        <taxon>Bacillati</taxon>
        <taxon>Actinomycetota</taxon>
        <taxon>Actinomycetes</taxon>
        <taxon>Micrococcales</taxon>
        <taxon>Dermabacteraceae</taxon>
        <taxon>Brachybacterium</taxon>
    </lineage>
</organism>
<evidence type="ECO:0000313" key="2">
    <source>
        <dbReference type="EMBL" id="MFC5299695.1"/>
    </source>
</evidence>
<keyword evidence="1" id="KW-0812">Transmembrane</keyword>
<accession>A0ABW0FMS5</accession>
<evidence type="ECO:0000313" key="3">
    <source>
        <dbReference type="Proteomes" id="UP001595937"/>
    </source>
</evidence>
<feature type="transmembrane region" description="Helical" evidence="1">
    <location>
        <begin position="248"/>
        <end position="268"/>
    </location>
</feature>
<keyword evidence="1" id="KW-0472">Membrane</keyword>
<dbReference type="EMBL" id="JBHSLN010000089">
    <property type="protein sequence ID" value="MFC5299695.1"/>
    <property type="molecule type" value="Genomic_DNA"/>
</dbReference>
<keyword evidence="3" id="KW-1185">Reference proteome</keyword>
<gene>
    <name evidence="2" type="ORF">ACFPK8_19455</name>
</gene>
<evidence type="ECO:0008006" key="4">
    <source>
        <dbReference type="Google" id="ProtNLM"/>
    </source>
</evidence>
<comment type="caution">
    <text evidence="2">The sequence shown here is derived from an EMBL/GenBank/DDBJ whole genome shotgun (WGS) entry which is preliminary data.</text>
</comment>
<dbReference type="Proteomes" id="UP001595937">
    <property type="component" value="Unassembled WGS sequence"/>
</dbReference>
<sequence>MIGSTVIGSTLTGALRTIATTAVTAATTARRHLAPTAAASTPAVLRIAVGGYHLWHVGRRRKLYFGVHRTDAASFDPVGPARILRTPLPPVIADRLVDASLVTGALFTAGVAHPVVGPVHAALQTWNFAYRNSWSMVFHHENTMVLHTMVLGVAPAADALSVDALVRDRALLPPRRSWMYGVTPTVMNSAVAVTYLLAGIAKFTGGAGASWVDGGTMRGQVAFDALRKEMLGEQGSPLARRLYPYRQLFTAMAVVSLIVEVGAPLAVLDRRLGWLFSAGAFSMHWGIKAIMRITFPYNLGGVLYLPFLLMPPPDPRR</sequence>
<keyword evidence="1" id="KW-1133">Transmembrane helix</keyword>
<protein>
    <recommendedName>
        <fullName evidence="4">HTTM domain-containing protein</fullName>
    </recommendedName>
</protein>
<reference evidence="3" key="1">
    <citation type="journal article" date="2019" name="Int. J. Syst. Evol. Microbiol.">
        <title>The Global Catalogue of Microorganisms (GCM) 10K type strain sequencing project: providing services to taxonomists for standard genome sequencing and annotation.</title>
        <authorList>
            <consortium name="The Broad Institute Genomics Platform"/>
            <consortium name="The Broad Institute Genome Sequencing Center for Infectious Disease"/>
            <person name="Wu L."/>
            <person name="Ma J."/>
        </authorList>
    </citation>
    <scope>NUCLEOTIDE SEQUENCE [LARGE SCALE GENOMIC DNA]</scope>
    <source>
        <strain evidence="3">CGMCC 1.16455</strain>
    </source>
</reference>
<name>A0ABW0FMS5_9MICO</name>
<evidence type="ECO:0000256" key="1">
    <source>
        <dbReference type="SAM" id="Phobius"/>
    </source>
</evidence>
<dbReference type="RefSeq" id="WP_343926093.1">
    <property type="nucleotide sequence ID" value="NZ_BAAAIR010000050.1"/>
</dbReference>
<feature type="transmembrane region" description="Helical" evidence="1">
    <location>
        <begin position="289"/>
        <end position="309"/>
    </location>
</feature>
<feature type="transmembrane region" description="Helical" evidence="1">
    <location>
        <begin position="144"/>
        <end position="166"/>
    </location>
</feature>
<dbReference type="GeneID" id="303298957"/>